<protein>
    <recommendedName>
        <fullName evidence="1">ANTAR domain-containing protein</fullName>
    </recommendedName>
</protein>
<dbReference type="Pfam" id="PF03861">
    <property type="entry name" value="ANTAR"/>
    <property type="match status" value="1"/>
</dbReference>
<dbReference type="Proteomes" id="UP000237104">
    <property type="component" value="Unassembled WGS sequence"/>
</dbReference>
<sequence>MARYAAKSVEQPRKLQQNMAVHSGLQNTFDGRVLIEQAKGVLALRHGVPTDQAFLILRAAAASAHMSLRDMATKCVTHHLSDNEQAMIS</sequence>
<evidence type="ECO:0000313" key="2">
    <source>
        <dbReference type="EMBL" id="POH71261.1"/>
    </source>
</evidence>
<gene>
    <name evidence="2" type="ORF">C3B59_01245</name>
</gene>
<evidence type="ECO:0000313" key="3">
    <source>
        <dbReference type="Proteomes" id="UP000237104"/>
    </source>
</evidence>
<accession>A0A2S3ZPX4</accession>
<dbReference type="OrthoDB" id="3683444at2"/>
<reference evidence="2 3" key="1">
    <citation type="submission" date="2018-01" db="EMBL/GenBank/DDBJ databases">
        <title>Cryobacterium sp. nov., from glaciers in China.</title>
        <authorList>
            <person name="Liu Q."/>
            <person name="Xin Y.-H."/>
        </authorList>
    </citation>
    <scope>NUCLEOTIDE SEQUENCE [LARGE SCALE GENOMIC DNA]</scope>
    <source>
        <strain evidence="2 3">TMB1-8</strain>
    </source>
</reference>
<dbReference type="SUPFAM" id="SSF52172">
    <property type="entry name" value="CheY-like"/>
    <property type="match status" value="1"/>
</dbReference>
<name>A0A2S3ZPX4_9MICO</name>
<dbReference type="EMBL" id="PPXF01000011">
    <property type="protein sequence ID" value="POH71261.1"/>
    <property type="molecule type" value="Genomic_DNA"/>
</dbReference>
<proteinExistence type="predicted"/>
<dbReference type="SMART" id="SM01012">
    <property type="entry name" value="ANTAR"/>
    <property type="match status" value="1"/>
</dbReference>
<dbReference type="PROSITE" id="PS50921">
    <property type="entry name" value="ANTAR"/>
    <property type="match status" value="1"/>
</dbReference>
<dbReference type="InterPro" id="IPR005561">
    <property type="entry name" value="ANTAR"/>
</dbReference>
<dbReference type="Gene3D" id="1.10.10.10">
    <property type="entry name" value="Winged helix-like DNA-binding domain superfamily/Winged helix DNA-binding domain"/>
    <property type="match status" value="1"/>
</dbReference>
<dbReference type="RefSeq" id="WP_103429684.1">
    <property type="nucleotide sequence ID" value="NZ_PPXF01000011.1"/>
</dbReference>
<dbReference type="GO" id="GO:0003723">
    <property type="term" value="F:RNA binding"/>
    <property type="evidence" value="ECO:0007669"/>
    <property type="project" value="InterPro"/>
</dbReference>
<evidence type="ECO:0000259" key="1">
    <source>
        <dbReference type="PROSITE" id="PS50921"/>
    </source>
</evidence>
<organism evidence="2 3">
    <name type="scientific">Cryobacterium zongtaii</name>
    <dbReference type="NCBI Taxonomy" id="1259217"/>
    <lineage>
        <taxon>Bacteria</taxon>
        <taxon>Bacillati</taxon>
        <taxon>Actinomycetota</taxon>
        <taxon>Actinomycetes</taxon>
        <taxon>Micrococcales</taxon>
        <taxon>Microbacteriaceae</taxon>
        <taxon>Cryobacterium</taxon>
    </lineage>
</organism>
<comment type="caution">
    <text evidence="2">The sequence shown here is derived from an EMBL/GenBank/DDBJ whole genome shotgun (WGS) entry which is preliminary data.</text>
</comment>
<dbReference type="InterPro" id="IPR011006">
    <property type="entry name" value="CheY-like_superfamily"/>
</dbReference>
<feature type="domain" description="ANTAR" evidence="1">
    <location>
        <begin position="15"/>
        <end position="76"/>
    </location>
</feature>
<dbReference type="AlphaFoldDB" id="A0A2S3ZPX4"/>
<dbReference type="InterPro" id="IPR036388">
    <property type="entry name" value="WH-like_DNA-bd_sf"/>
</dbReference>